<proteinExistence type="predicted"/>
<dbReference type="RefSeq" id="WP_197873285.1">
    <property type="nucleotide sequence ID" value="NZ_JADTXM010000018.1"/>
</dbReference>
<dbReference type="Proteomes" id="UP000638986">
    <property type="component" value="Unassembled WGS sequence"/>
</dbReference>
<organism evidence="1 2">
    <name type="scientific">Pseudomonas luteola</name>
    <dbReference type="NCBI Taxonomy" id="47886"/>
    <lineage>
        <taxon>Bacteria</taxon>
        <taxon>Pseudomonadati</taxon>
        <taxon>Pseudomonadota</taxon>
        <taxon>Gammaproteobacteria</taxon>
        <taxon>Pseudomonadales</taxon>
        <taxon>Pseudomonadaceae</taxon>
        <taxon>Pseudomonas</taxon>
    </lineage>
</organism>
<name>A0ABS0MWY0_PSELU</name>
<evidence type="ECO:0000313" key="2">
    <source>
        <dbReference type="Proteomes" id="UP000638986"/>
    </source>
</evidence>
<sequence>MNALQVLDASIHTLDTREDVTNLAKCFDLQGLQYLEIQAVQNFQSAMAHWPLLMETLQPSLVGYETIINPLPAYLSQG</sequence>
<dbReference type="InterPro" id="IPR024487">
    <property type="entry name" value="CBP_BcsR"/>
</dbReference>
<protein>
    <submittedName>
        <fullName evidence="1">Uncharacterized protein</fullName>
    </submittedName>
</protein>
<dbReference type="Pfam" id="PF10945">
    <property type="entry name" value="CBP_BcsR"/>
    <property type="match status" value="1"/>
</dbReference>
<reference evidence="1 2" key="1">
    <citation type="submission" date="2020-11" db="EMBL/GenBank/DDBJ databases">
        <title>Enhanced detection system for hospital associated transmission using whole genome sequencing surveillance.</title>
        <authorList>
            <person name="Harrison L.H."/>
            <person name="Van Tyne D."/>
            <person name="Marsh J.W."/>
            <person name="Griffith M.P."/>
            <person name="Snyder D.J."/>
            <person name="Cooper V.S."/>
            <person name="Mustapha M."/>
        </authorList>
    </citation>
    <scope>NUCLEOTIDE SEQUENCE [LARGE SCALE GENOMIC DNA]</scope>
    <source>
        <strain evidence="1 2">PSB00013</strain>
    </source>
</reference>
<evidence type="ECO:0000313" key="1">
    <source>
        <dbReference type="EMBL" id="MBH3441225.1"/>
    </source>
</evidence>
<comment type="caution">
    <text evidence="1">The sequence shown here is derived from an EMBL/GenBank/DDBJ whole genome shotgun (WGS) entry which is preliminary data.</text>
</comment>
<accession>A0ABS0MWY0</accession>
<gene>
    <name evidence="1" type="ORF">I5Q09_21320</name>
</gene>
<dbReference type="EMBL" id="JADTXM010000018">
    <property type="protein sequence ID" value="MBH3441225.1"/>
    <property type="molecule type" value="Genomic_DNA"/>
</dbReference>